<organism evidence="2 3">
    <name type="scientific">Ceratodon purpureus</name>
    <name type="common">Fire moss</name>
    <name type="synonym">Dicranum purpureum</name>
    <dbReference type="NCBI Taxonomy" id="3225"/>
    <lineage>
        <taxon>Eukaryota</taxon>
        <taxon>Viridiplantae</taxon>
        <taxon>Streptophyta</taxon>
        <taxon>Embryophyta</taxon>
        <taxon>Bryophyta</taxon>
        <taxon>Bryophytina</taxon>
        <taxon>Bryopsida</taxon>
        <taxon>Dicranidae</taxon>
        <taxon>Pseudoditrichales</taxon>
        <taxon>Ditrichaceae</taxon>
        <taxon>Ceratodon</taxon>
    </lineage>
</organism>
<sequence>MSQSVISSDSNLVSPSKSGNTSNCLHPLIAISSNVLISLKLAAFLNSQFLRVNIRKLVRPWRSGRSSTPLQSPTSNVCSIAKSPVALNSAKLHPRILNSWSFVNCRRFGFSNTSRKSTTTFCKEIKLSKLPGVACKRRPSKSSTRRFFSFLKSGNFNLAPDLFHNVSDA</sequence>
<protein>
    <submittedName>
        <fullName evidence="2">Uncharacterized protein</fullName>
    </submittedName>
</protein>
<comment type="caution">
    <text evidence="2">The sequence shown here is derived from an EMBL/GenBank/DDBJ whole genome shotgun (WGS) entry which is preliminary data.</text>
</comment>
<dbReference type="Proteomes" id="UP000822688">
    <property type="component" value="Chromosome 9"/>
</dbReference>
<keyword evidence="3" id="KW-1185">Reference proteome</keyword>
<proteinExistence type="predicted"/>
<dbReference type="EMBL" id="CM026430">
    <property type="protein sequence ID" value="KAG0561731.1"/>
    <property type="molecule type" value="Genomic_DNA"/>
</dbReference>
<name>A0A8T0GQ50_CERPU</name>
<dbReference type="AlphaFoldDB" id="A0A8T0GQ50"/>
<evidence type="ECO:0000256" key="1">
    <source>
        <dbReference type="SAM" id="MobiDB-lite"/>
    </source>
</evidence>
<evidence type="ECO:0000313" key="3">
    <source>
        <dbReference type="Proteomes" id="UP000822688"/>
    </source>
</evidence>
<reference evidence="2" key="1">
    <citation type="submission" date="2020-06" db="EMBL/GenBank/DDBJ databases">
        <title>WGS assembly of Ceratodon purpureus strain R40.</title>
        <authorList>
            <person name="Carey S.B."/>
            <person name="Jenkins J."/>
            <person name="Shu S."/>
            <person name="Lovell J.T."/>
            <person name="Sreedasyam A."/>
            <person name="Maumus F."/>
            <person name="Tiley G.P."/>
            <person name="Fernandez-Pozo N."/>
            <person name="Barry K."/>
            <person name="Chen C."/>
            <person name="Wang M."/>
            <person name="Lipzen A."/>
            <person name="Daum C."/>
            <person name="Saski C.A."/>
            <person name="Payton A.C."/>
            <person name="Mcbreen J.C."/>
            <person name="Conrad R.E."/>
            <person name="Kollar L.M."/>
            <person name="Olsson S."/>
            <person name="Huttunen S."/>
            <person name="Landis J.B."/>
            <person name="Wickett N.J."/>
            <person name="Johnson M.G."/>
            <person name="Rensing S.A."/>
            <person name="Grimwood J."/>
            <person name="Schmutz J."/>
            <person name="Mcdaniel S.F."/>
        </authorList>
    </citation>
    <scope>NUCLEOTIDE SEQUENCE</scope>
    <source>
        <strain evidence="2">R40</strain>
    </source>
</reference>
<accession>A0A8T0GQ50</accession>
<evidence type="ECO:0000313" key="2">
    <source>
        <dbReference type="EMBL" id="KAG0561731.1"/>
    </source>
</evidence>
<feature type="region of interest" description="Disordered" evidence="1">
    <location>
        <begin position="1"/>
        <end position="20"/>
    </location>
</feature>
<gene>
    <name evidence="2" type="ORF">KC19_9G086700</name>
</gene>